<protein>
    <submittedName>
        <fullName evidence="4">Aryl-alcohol dehydrogenase protein</fullName>
    </submittedName>
</protein>
<dbReference type="GO" id="GO:0016614">
    <property type="term" value="F:oxidoreductase activity, acting on CH-OH group of donors"/>
    <property type="evidence" value="ECO:0007669"/>
    <property type="project" value="InterPro"/>
</dbReference>
<dbReference type="GO" id="GO:0050660">
    <property type="term" value="F:flavin adenine dinucleotide binding"/>
    <property type="evidence" value="ECO:0007669"/>
    <property type="project" value="InterPro"/>
</dbReference>
<evidence type="ECO:0000259" key="3">
    <source>
        <dbReference type="Pfam" id="PF05199"/>
    </source>
</evidence>
<comment type="cofactor">
    <cofactor evidence="2">
        <name>FAD</name>
        <dbReference type="ChEBI" id="CHEBI:57692"/>
    </cofactor>
</comment>
<dbReference type="SUPFAM" id="SSF54373">
    <property type="entry name" value="FAD-linked reductases, C-terminal domain"/>
    <property type="match status" value="1"/>
</dbReference>
<dbReference type="SUPFAM" id="SSF51905">
    <property type="entry name" value="FAD/NAD(P)-binding domain"/>
    <property type="match status" value="1"/>
</dbReference>
<organism evidence="4 5">
    <name type="scientific">Lasallia pustulata</name>
    <dbReference type="NCBI Taxonomy" id="136370"/>
    <lineage>
        <taxon>Eukaryota</taxon>
        <taxon>Fungi</taxon>
        <taxon>Dikarya</taxon>
        <taxon>Ascomycota</taxon>
        <taxon>Pezizomycotina</taxon>
        <taxon>Lecanoromycetes</taxon>
        <taxon>OSLEUM clade</taxon>
        <taxon>Umbilicariomycetidae</taxon>
        <taxon>Umbilicariales</taxon>
        <taxon>Umbilicariaceae</taxon>
        <taxon>Lasallia</taxon>
    </lineage>
</organism>
<dbReference type="Pfam" id="PF05199">
    <property type="entry name" value="GMC_oxred_C"/>
    <property type="match status" value="1"/>
</dbReference>
<dbReference type="InterPro" id="IPR036188">
    <property type="entry name" value="FAD/NAD-bd_sf"/>
</dbReference>
<dbReference type="Proteomes" id="UP000192927">
    <property type="component" value="Unassembled WGS sequence"/>
</dbReference>
<dbReference type="Gene3D" id="3.30.560.10">
    <property type="entry name" value="Glucose Oxidase, domain 3"/>
    <property type="match status" value="3"/>
</dbReference>
<dbReference type="Gene3D" id="3.50.50.60">
    <property type="entry name" value="FAD/NAD(P)-binding domain"/>
    <property type="match status" value="3"/>
</dbReference>
<dbReference type="PANTHER" id="PTHR11552">
    <property type="entry name" value="GLUCOSE-METHANOL-CHOLINE GMC OXIDOREDUCTASE"/>
    <property type="match status" value="1"/>
</dbReference>
<reference evidence="5" key="1">
    <citation type="submission" date="2017-03" db="EMBL/GenBank/DDBJ databases">
        <authorList>
            <person name="Sharma R."/>
            <person name="Thines M."/>
        </authorList>
    </citation>
    <scope>NUCLEOTIDE SEQUENCE [LARGE SCALE GENOMIC DNA]</scope>
</reference>
<keyword evidence="2" id="KW-0274">FAD</keyword>
<evidence type="ECO:0000256" key="2">
    <source>
        <dbReference type="PIRSR" id="PIRSR000137-2"/>
    </source>
</evidence>
<dbReference type="InterPro" id="IPR007867">
    <property type="entry name" value="GMC_OxRtase_C"/>
</dbReference>
<feature type="binding site" evidence="2">
    <location>
        <position position="459"/>
    </location>
    <ligand>
        <name>FAD</name>
        <dbReference type="ChEBI" id="CHEBI:57692"/>
    </ligand>
</feature>
<dbReference type="EMBL" id="FWEW01003727">
    <property type="protein sequence ID" value="SLM40510.1"/>
    <property type="molecule type" value="Genomic_DNA"/>
</dbReference>
<evidence type="ECO:0000313" key="5">
    <source>
        <dbReference type="Proteomes" id="UP000192927"/>
    </source>
</evidence>
<accession>A0A1W5DBZ5</accession>
<proteinExistence type="inferred from homology"/>
<dbReference type="AlphaFoldDB" id="A0A1W5DBZ5"/>
<feature type="domain" description="Glucose-methanol-choline oxidoreductase C-terminal" evidence="3">
    <location>
        <begin position="347"/>
        <end position="478"/>
    </location>
</feature>
<evidence type="ECO:0000256" key="1">
    <source>
        <dbReference type="ARBA" id="ARBA00010790"/>
    </source>
</evidence>
<evidence type="ECO:0000313" key="4">
    <source>
        <dbReference type="EMBL" id="SLM40510.1"/>
    </source>
</evidence>
<sequence length="492" mass="53486">MAAANGVNGHTASAIYSLDELQSHAFDYLIVGGGTAGLVLAARLTENPDVHVGVLEAGQNRLDDMLVSVPALFSKLLGTPDGTPDYDGMLELYLSGINYMMYVRGSTADYDDWATLGEDQSWSASNLALYLRKPQTLDPMDTNIKERGFMPLVEAFHGTERPTCTSFNEWGVPFEDKFMNACDEVAGMKQRPKDTWSCDHIGFYLRWGQWTVLNKRAQEAMQQVATWPLILDENKTAIGAMFTHVGGTHEVHAMREIVVSAGCRQFSSFLGSGPLMSLKRLESNASSQVLEWAPTFKITYPTSGNLQRVLIPATGDFEAGCADQSRFFAAPTTGKDGVTFAACLQYPASRGTVNIPSSNPLTQPAIDPAFLTHPADVAVLAAGLEFCQRVVETAHLTSQVARRLLPEPEVNVFHRSEAAKAIHEHVATEYHPCGSCAMGVVMDERLRVKGVKELRTVDGSVFPNHISGNLMASVYAVAEKAAGMLKEDAASD</sequence>
<comment type="similarity">
    <text evidence="1">Belongs to the GMC oxidoreductase family.</text>
</comment>
<dbReference type="InterPro" id="IPR012132">
    <property type="entry name" value="GMC_OxRdtase"/>
</dbReference>
<keyword evidence="2" id="KW-0285">Flavoprotein</keyword>
<dbReference type="PIRSF" id="PIRSF000137">
    <property type="entry name" value="Alcohol_oxidase"/>
    <property type="match status" value="1"/>
</dbReference>
<dbReference type="PANTHER" id="PTHR11552:SF210">
    <property type="entry name" value="GLUCOSE-METHANOL-CHOLINE OXIDOREDUCTASE N-TERMINAL DOMAIN-CONTAINING PROTEIN-RELATED"/>
    <property type="match status" value="1"/>
</dbReference>
<keyword evidence="5" id="KW-1185">Reference proteome</keyword>
<name>A0A1W5DBZ5_9LECA</name>